<organism evidence="17 18">
    <name type="scientific">Candidatus Nitrospira nitrificans</name>
    <dbReference type="NCBI Taxonomy" id="1742973"/>
    <lineage>
        <taxon>Bacteria</taxon>
        <taxon>Pseudomonadati</taxon>
        <taxon>Nitrospirota</taxon>
        <taxon>Nitrospiria</taxon>
        <taxon>Nitrospirales</taxon>
        <taxon>Nitrospiraceae</taxon>
        <taxon>Nitrospira</taxon>
    </lineage>
</organism>
<dbReference type="Proteomes" id="UP000198736">
    <property type="component" value="Unassembled WGS sequence"/>
</dbReference>
<evidence type="ECO:0000313" key="17">
    <source>
        <dbReference type="EMBL" id="CUS32928.1"/>
    </source>
</evidence>
<sequence length="424" mass="47324">MIEIYTDGACSGNPGPGGWGVLLRVGDKETELCGGEPATTNNRMELLAVIEALQSLMQPAQARVYTDSQYVQKGISEWIHSWKRRGWKTAGKEPVKNEDLWRRLDALAAKHTIEWHWVRGHNGHPENERADALARAGLEQARRAGHPVHDKADLSVQASSRSAGSPPILDIEHATVYRGDTCVFLDFSFALQEGEHVAILGPNGAGKTTLLKLLSGEVHAMPREETRMALFGEERWNVWDVRKRIGIVSHDLQRDYLICAEGLNVILSGFYAGNDIYEHQEFTKTQLTRAYEVMRELGIMALSGRRFGHLSTGEQRRFLLGRALVHDPPVLVLDEPTSGLDLKACFQYLDLLRAHITQEKTVLLVTHHLHEIPPEIDRVIFLKDGKIVADGTKSALITGDRVSRLFDSKLTLAQANGWYQALPG</sequence>
<dbReference type="NCBIfam" id="NF001236">
    <property type="entry name" value="PRK00203.1"/>
    <property type="match status" value="1"/>
</dbReference>
<dbReference type="GO" id="GO:0005524">
    <property type="term" value="F:ATP binding"/>
    <property type="evidence" value="ECO:0007669"/>
    <property type="project" value="UniProtKB-KW"/>
</dbReference>
<evidence type="ECO:0000256" key="11">
    <source>
        <dbReference type="ARBA" id="ARBA00022801"/>
    </source>
</evidence>
<dbReference type="HAMAP" id="MF_00042">
    <property type="entry name" value="RNase_H"/>
    <property type="match status" value="1"/>
</dbReference>
<dbReference type="InterPro" id="IPR012337">
    <property type="entry name" value="RNaseH-like_sf"/>
</dbReference>
<keyword evidence="13 14" id="KW-0460">Magnesium</keyword>
<keyword evidence="7 14" id="KW-0540">Nuclease</keyword>
<dbReference type="GO" id="GO:0006401">
    <property type="term" value="P:RNA catabolic process"/>
    <property type="evidence" value="ECO:0007669"/>
    <property type="project" value="UniProtKB-UniRule"/>
</dbReference>
<keyword evidence="18" id="KW-1185">Reference proteome</keyword>
<dbReference type="EMBL" id="CZPZ01000003">
    <property type="protein sequence ID" value="CUS32928.1"/>
    <property type="molecule type" value="Genomic_DNA"/>
</dbReference>
<feature type="domain" description="RNase H type-1" evidence="15">
    <location>
        <begin position="1"/>
        <end position="139"/>
    </location>
</feature>
<dbReference type="InterPro" id="IPR036397">
    <property type="entry name" value="RNaseH_sf"/>
</dbReference>
<accession>A0A0S4L8H9</accession>
<dbReference type="InterPro" id="IPR003593">
    <property type="entry name" value="AAA+_ATPase"/>
</dbReference>
<keyword evidence="14" id="KW-0963">Cytoplasm</keyword>
<comment type="subunit">
    <text evidence="4 14">Monomer.</text>
</comment>
<evidence type="ECO:0000259" key="15">
    <source>
        <dbReference type="PROSITE" id="PS50879"/>
    </source>
</evidence>
<dbReference type="CDD" id="cd09278">
    <property type="entry name" value="RNase_HI_prokaryote_like"/>
    <property type="match status" value="1"/>
</dbReference>
<dbReference type="InterPro" id="IPR022892">
    <property type="entry name" value="RNaseHI"/>
</dbReference>
<dbReference type="SMART" id="SM00382">
    <property type="entry name" value="AAA"/>
    <property type="match status" value="1"/>
</dbReference>
<evidence type="ECO:0000256" key="13">
    <source>
        <dbReference type="ARBA" id="ARBA00022842"/>
    </source>
</evidence>
<dbReference type="SUPFAM" id="SSF52540">
    <property type="entry name" value="P-loop containing nucleoside triphosphate hydrolases"/>
    <property type="match status" value="1"/>
</dbReference>
<dbReference type="PANTHER" id="PTHR43553:SF3">
    <property type="entry name" value="ABC TRANSPORTER ATP-BINDING PROTEIN MODF"/>
    <property type="match status" value="1"/>
</dbReference>
<evidence type="ECO:0000256" key="12">
    <source>
        <dbReference type="ARBA" id="ARBA00022840"/>
    </source>
</evidence>
<evidence type="ECO:0000256" key="5">
    <source>
        <dbReference type="ARBA" id="ARBA00012180"/>
    </source>
</evidence>
<evidence type="ECO:0000256" key="14">
    <source>
        <dbReference type="HAMAP-Rule" id="MF_00042"/>
    </source>
</evidence>
<feature type="binding site" evidence="14">
    <location>
        <position position="7"/>
    </location>
    <ligand>
        <name>Mg(2+)</name>
        <dbReference type="ChEBI" id="CHEBI:18420"/>
        <label>1</label>
    </ligand>
</feature>
<dbReference type="SUPFAM" id="SSF53098">
    <property type="entry name" value="Ribonuclease H-like"/>
    <property type="match status" value="1"/>
</dbReference>
<dbReference type="Pfam" id="PF00005">
    <property type="entry name" value="ABC_tran"/>
    <property type="match status" value="1"/>
</dbReference>
<dbReference type="InterPro" id="IPR002156">
    <property type="entry name" value="RNaseH_domain"/>
</dbReference>
<dbReference type="InterPro" id="IPR050095">
    <property type="entry name" value="ECF_ABC_transporter_ATP-bd"/>
</dbReference>
<protein>
    <recommendedName>
        <fullName evidence="5 14">Ribonuclease H</fullName>
        <shortName evidence="14">RNase H</shortName>
        <ecNumber evidence="5 14">3.1.26.4</ecNumber>
    </recommendedName>
</protein>
<dbReference type="EC" id="3.1.26.4" evidence="5 14"/>
<evidence type="ECO:0000256" key="10">
    <source>
        <dbReference type="ARBA" id="ARBA00022759"/>
    </source>
</evidence>
<dbReference type="GO" id="GO:0004523">
    <property type="term" value="F:RNA-DNA hybrid ribonuclease activity"/>
    <property type="evidence" value="ECO:0007669"/>
    <property type="project" value="UniProtKB-UniRule"/>
</dbReference>
<dbReference type="GO" id="GO:0005737">
    <property type="term" value="C:cytoplasm"/>
    <property type="evidence" value="ECO:0007669"/>
    <property type="project" value="UniProtKB-SubCell"/>
</dbReference>
<keyword evidence="8 14" id="KW-0479">Metal-binding</keyword>
<keyword evidence="10 14" id="KW-0255">Endonuclease</keyword>
<dbReference type="GO" id="GO:0016887">
    <property type="term" value="F:ATP hydrolysis activity"/>
    <property type="evidence" value="ECO:0007669"/>
    <property type="project" value="InterPro"/>
</dbReference>
<dbReference type="PROSITE" id="PS50893">
    <property type="entry name" value="ABC_TRANSPORTER_2"/>
    <property type="match status" value="1"/>
</dbReference>
<feature type="binding site" evidence="14">
    <location>
        <position position="7"/>
    </location>
    <ligand>
        <name>Mg(2+)</name>
        <dbReference type="ChEBI" id="CHEBI:18420"/>
        <label>2</label>
    </ligand>
</feature>
<evidence type="ECO:0000256" key="8">
    <source>
        <dbReference type="ARBA" id="ARBA00022723"/>
    </source>
</evidence>
<feature type="binding site" evidence="14">
    <location>
        <position position="67"/>
    </location>
    <ligand>
        <name>Mg(2+)</name>
        <dbReference type="ChEBI" id="CHEBI:18420"/>
        <label>1</label>
    </ligand>
</feature>
<keyword evidence="12" id="KW-0067">ATP-binding</keyword>
<evidence type="ECO:0000313" key="18">
    <source>
        <dbReference type="Proteomes" id="UP000198736"/>
    </source>
</evidence>
<keyword evidence="6" id="KW-0813">Transport</keyword>
<proteinExistence type="inferred from homology"/>
<dbReference type="GO" id="GO:0003676">
    <property type="term" value="F:nucleic acid binding"/>
    <property type="evidence" value="ECO:0007669"/>
    <property type="project" value="InterPro"/>
</dbReference>
<evidence type="ECO:0000256" key="4">
    <source>
        <dbReference type="ARBA" id="ARBA00011245"/>
    </source>
</evidence>
<comment type="catalytic activity">
    <reaction evidence="1 14">
        <text>Endonucleolytic cleavage to 5'-phosphomonoester.</text>
        <dbReference type="EC" id="3.1.26.4"/>
    </reaction>
</comment>
<comment type="function">
    <text evidence="2 14">Endonuclease that specifically degrades the RNA of RNA-DNA hybrids.</text>
</comment>
<dbReference type="Gene3D" id="3.30.420.10">
    <property type="entry name" value="Ribonuclease H-like superfamily/Ribonuclease H"/>
    <property type="match status" value="1"/>
</dbReference>
<dbReference type="GO" id="GO:0043190">
    <property type="term" value="C:ATP-binding cassette (ABC) transporter complex"/>
    <property type="evidence" value="ECO:0007669"/>
    <property type="project" value="TreeGrafter"/>
</dbReference>
<dbReference type="InterPro" id="IPR027417">
    <property type="entry name" value="P-loop_NTPase"/>
</dbReference>
<dbReference type="PROSITE" id="PS50879">
    <property type="entry name" value="RNASE_H_1"/>
    <property type="match status" value="1"/>
</dbReference>
<comment type="cofactor">
    <cofactor evidence="14">
        <name>Mg(2+)</name>
        <dbReference type="ChEBI" id="CHEBI:18420"/>
    </cofactor>
    <text evidence="14">Binds 1 Mg(2+) ion per subunit. May bind a second metal ion at a regulatory site, or after substrate binding.</text>
</comment>
<keyword evidence="9" id="KW-0547">Nucleotide-binding</keyword>
<keyword evidence="11 14" id="KW-0378">Hydrolase</keyword>
<dbReference type="FunFam" id="3.30.420.10:FF:000089">
    <property type="entry name" value="Ribonuclease H"/>
    <property type="match status" value="1"/>
</dbReference>
<comment type="subcellular location">
    <subcellularLocation>
        <location evidence="14">Cytoplasm</location>
    </subcellularLocation>
</comment>
<feature type="binding site" evidence="14">
    <location>
        <position position="131"/>
    </location>
    <ligand>
        <name>Mg(2+)</name>
        <dbReference type="ChEBI" id="CHEBI:18420"/>
        <label>2</label>
    </ligand>
</feature>
<evidence type="ECO:0000256" key="2">
    <source>
        <dbReference type="ARBA" id="ARBA00004065"/>
    </source>
</evidence>
<evidence type="ECO:0000256" key="9">
    <source>
        <dbReference type="ARBA" id="ARBA00022741"/>
    </source>
</evidence>
<reference evidence="18" key="1">
    <citation type="submission" date="2015-10" db="EMBL/GenBank/DDBJ databases">
        <authorList>
            <person name="Luecker S."/>
            <person name="Luecker S."/>
        </authorList>
    </citation>
    <scope>NUCLEOTIDE SEQUENCE [LARGE SCALE GENOMIC DNA]</scope>
</reference>
<evidence type="ECO:0000256" key="1">
    <source>
        <dbReference type="ARBA" id="ARBA00000077"/>
    </source>
</evidence>
<evidence type="ECO:0000256" key="3">
    <source>
        <dbReference type="ARBA" id="ARBA00005300"/>
    </source>
</evidence>
<dbReference type="STRING" id="1742973.COMA2_110168"/>
<dbReference type="AlphaFoldDB" id="A0A0S4L8H9"/>
<dbReference type="PANTHER" id="PTHR43553">
    <property type="entry name" value="HEAVY METAL TRANSPORTER"/>
    <property type="match status" value="1"/>
</dbReference>
<name>A0A0S4L8H9_9BACT</name>
<dbReference type="GO" id="GO:0042626">
    <property type="term" value="F:ATPase-coupled transmembrane transporter activity"/>
    <property type="evidence" value="ECO:0007669"/>
    <property type="project" value="TreeGrafter"/>
</dbReference>
<dbReference type="GO" id="GO:0000287">
    <property type="term" value="F:magnesium ion binding"/>
    <property type="evidence" value="ECO:0007669"/>
    <property type="project" value="UniProtKB-UniRule"/>
</dbReference>
<dbReference type="InterPro" id="IPR003439">
    <property type="entry name" value="ABC_transporter-like_ATP-bd"/>
</dbReference>
<evidence type="ECO:0000256" key="7">
    <source>
        <dbReference type="ARBA" id="ARBA00022722"/>
    </source>
</evidence>
<comment type="similarity">
    <text evidence="3 14">Belongs to the RNase H family.</text>
</comment>
<evidence type="ECO:0000259" key="16">
    <source>
        <dbReference type="PROSITE" id="PS50893"/>
    </source>
</evidence>
<dbReference type="Gene3D" id="3.40.50.300">
    <property type="entry name" value="P-loop containing nucleotide triphosphate hydrolases"/>
    <property type="match status" value="1"/>
</dbReference>
<dbReference type="Pfam" id="PF00075">
    <property type="entry name" value="RNase_H"/>
    <property type="match status" value="1"/>
</dbReference>
<gene>
    <name evidence="14" type="primary">rnhA</name>
    <name evidence="17" type="ORF">COMA2_110168</name>
</gene>
<evidence type="ECO:0000256" key="6">
    <source>
        <dbReference type="ARBA" id="ARBA00022448"/>
    </source>
</evidence>
<feature type="domain" description="ABC transporter" evidence="16">
    <location>
        <begin position="169"/>
        <end position="409"/>
    </location>
</feature>
<feature type="binding site" evidence="14">
    <location>
        <position position="45"/>
    </location>
    <ligand>
        <name>Mg(2+)</name>
        <dbReference type="ChEBI" id="CHEBI:18420"/>
        <label>1</label>
    </ligand>
</feature>